<dbReference type="InterPro" id="IPR005691">
    <property type="entry name" value="Tic20"/>
</dbReference>
<keyword evidence="8" id="KW-1185">Reference proteome</keyword>
<evidence type="ECO:0000256" key="4">
    <source>
        <dbReference type="ARBA" id="ARBA00022989"/>
    </source>
</evidence>
<dbReference type="GO" id="GO:0031969">
    <property type="term" value="C:chloroplast membrane"/>
    <property type="evidence" value="ECO:0007669"/>
    <property type="project" value="UniProtKB-SubCell"/>
</dbReference>
<sequence length="235" mass="26312">MIHSRTITSSLCCFFLILVTGQQHGAQAFSTATTRSLDSRLSFVASSSASASSSSAIQHQTTKTRRSTQLLSMWSSDDEIEGIDKFKSCIPYMLPLLDGEGFGKFIYERVPPLGFLDSLFIGPLYESYSRFPFFGTLIFIGLTLGTRGNTDMSRNLRFNAQQAALIDVALIVPELIGSGFDGEDIPRYLQEPCMNFVWYFYMSMVLYSIFSNLQGKKPNKIPWISDYAEIMVGPF</sequence>
<comment type="similarity">
    <text evidence="2">Belongs to the Tic20 family.</text>
</comment>
<keyword evidence="4" id="KW-1133">Transmembrane helix</keyword>
<evidence type="ECO:0008006" key="9">
    <source>
        <dbReference type="Google" id="ProtNLM"/>
    </source>
</evidence>
<name>A0AAD2CEL8_9STRA</name>
<accession>A0AAD2CEL8</accession>
<dbReference type="PANTHER" id="PTHR33510:SF5">
    <property type="entry name" value="PROTEIN TIC 20-II, CHLOROPLASTIC"/>
    <property type="match status" value="1"/>
</dbReference>
<feature type="signal peptide" evidence="6">
    <location>
        <begin position="1"/>
        <end position="21"/>
    </location>
</feature>
<evidence type="ECO:0000256" key="2">
    <source>
        <dbReference type="ARBA" id="ARBA00009596"/>
    </source>
</evidence>
<evidence type="ECO:0000313" key="7">
    <source>
        <dbReference type="EMBL" id="CAJ1928982.1"/>
    </source>
</evidence>
<protein>
    <recommendedName>
        <fullName evidence="9">Protein TIC 20</fullName>
    </recommendedName>
</protein>
<evidence type="ECO:0000256" key="5">
    <source>
        <dbReference type="ARBA" id="ARBA00023136"/>
    </source>
</evidence>
<comment type="caution">
    <text evidence="7">The sequence shown here is derived from an EMBL/GenBank/DDBJ whole genome shotgun (WGS) entry which is preliminary data.</text>
</comment>
<keyword evidence="5" id="KW-0472">Membrane</keyword>
<proteinExistence type="inferred from homology"/>
<feature type="chain" id="PRO_5042018494" description="Protein TIC 20" evidence="6">
    <location>
        <begin position="22"/>
        <end position="235"/>
    </location>
</feature>
<gene>
    <name evidence="7" type="ORF">CYCCA115_LOCUS1582</name>
</gene>
<dbReference type="AlphaFoldDB" id="A0AAD2CEL8"/>
<comment type="subcellular location">
    <subcellularLocation>
        <location evidence="1">Plastid</location>
        <location evidence="1">Chloroplast membrane</location>
        <topology evidence="1">Multi-pass membrane protein</topology>
    </subcellularLocation>
</comment>
<dbReference type="Proteomes" id="UP001295423">
    <property type="component" value="Unassembled WGS sequence"/>
</dbReference>
<evidence type="ECO:0000256" key="3">
    <source>
        <dbReference type="ARBA" id="ARBA00022692"/>
    </source>
</evidence>
<dbReference type="Pfam" id="PF16166">
    <property type="entry name" value="TIC20"/>
    <property type="match status" value="1"/>
</dbReference>
<reference evidence="7" key="1">
    <citation type="submission" date="2023-08" db="EMBL/GenBank/DDBJ databases">
        <authorList>
            <person name="Audoor S."/>
            <person name="Bilcke G."/>
        </authorList>
    </citation>
    <scope>NUCLEOTIDE SEQUENCE</scope>
</reference>
<dbReference type="EMBL" id="CAKOGP040000069">
    <property type="protein sequence ID" value="CAJ1928982.1"/>
    <property type="molecule type" value="Genomic_DNA"/>
</dbReference>
<dbReference type="PANTHER" id="PTHR33510">
    <property type="entry name" value="PROTEIN TIC 20-II, CHLOROPLASTIC"/>
    <property type="match status" value="1"/>
</dbReference>
<keyword evidence="3" id="KW-0812">Transmembrane</keyword>
<evidence type="ECO:0000256" key="6">
    <source>
        <dbReference type="SAM" id="SignalP"/>
    </source>
</evidence>
<evidence type="ECO:0000313" key="8">
    <source>
        <dbReference type="Proteomes" id="UP001295423"/>
    </source>
</evidence>
<evidence type="ECO:0000256" key="1">
    <source>
        <dbReference type="ARBA" id="ARBA00004508"/>
    </source>
</evidence>
<keyword evidence="6" id="KW-0732">Signal</keyword>
<organism evidence="7 8">
    <name type="scientific">Cylindrotheca closterium</name>
    <dbReference type="NCBI Taxonomy" id="2856"/>
    <lineage>
        <taxon>Eukaryota</taxon>
        <taxon>Sar</taxon>
        <taxon>Stramenopiles</taxon>
        <taxon>Ochrophyta</taxon>
        <taxon>Bacillariophyta</taxon>
        <taxon>Bacillariophyceae</taxon>
        <taxon>Bacillariophycidae</taxon>
        <taxon>Bacillariales</taxon>
        <taxon>Bacillariaceae</taxon>
        <taxon>Cylindrotheca</taxon>
    </lineage>
</organism>